<dbReference type="eggNOG" id="COG2132">
    <property type="taxonomic scope" value="Bacteria"/>
</dbReference>
<keyword evidence="4" id="KW-1185">Reference proteome</keyword>
<gene>
    <name evidence="3" type="ordered locus">Fraau_0525</name>
</gene>
<dbReference type="Pfam" id="PF07731">
    <property type="entry name" value="Cu-oxidase_2"/>
    <property type="match status" value="1"/>
</dbReference>
<dbReference type="EMBL" id="CP003350">
    <property type="protein sequence ID" value="AFC85007.1"/>
    <property type="molecule type" value="Genomic_DNA"/>
</dbReference>
<dbReference type="RefSeq" id="WP_014402013.1">
    <property type="nucleotide sequence ID" value="NC_017033.1"/>
</dbReference>
<sequence length="553" mass="61732">MPGRSPMSRGRRRFLQGLGLAALADVLPGYSQAREAEGMVMSSRTMAANLAAPSIPLLNPLTLARFVDPLPRPVVAQPVRHLEQPQWPGRSLACYRIEARAFRRPLHRDLAPTLQWGYDGRVPGPTLETRSGEPILVEWVNGLPARHFLPIDHTVHGAEKTVPEVRTVTHVHGARAPAGSDGYPEDWYPPGHGRRYLYPNGQDAATLWYHDHAMGITRLNIYAGLFGSFIIRDASEQALGLPTGERDLPLLLADRLIGRDGSLYYPVSDDPSAPWVPECHGHAILCNGMLYPYLEVEPGAYRLRLGNVANTSFFNLSLSHGLDMQQIGSDQGLLAAPLASRQIELYPAERADVVIDFSALAGQAVELRHQGQAIMQFRVAAKTPAKALVLPAKLHDIARIPASQAVRERQLVIGEQDDPTGSPLTMLLDGKRWSDPVTEKPRQHSTEIWSFVNITGDAHPMHLHLVRFQLLDRRPFDLFTWNARRELVYTGPAQPPEPHEAGWKDTVRADPGMVTRIIMRFEGEPGHYVWHCHFLEHEDNEMMRPYELLPAKA</sequence>
<evidence type="ECO:0000313" key="4">
    <source>
        <dbReference type="Proteomes" id="UP000005234"/>
    </source>
</evidence>
<dbReference type="GO" id="GO:0005507">
    <property type="term" value="F:copper ion binding"/>
    <property type="evidence" value="ECO:0007669"/>
    <property type="project" value="InterPro"/>
</dbReference>
<dbReference type="PANTHER" id="PTHR48267:SF1">
    <property type="entry name" value="BILIRUBIN OXIDASE"/>
    <property type="match status" value="1"/>
</dbReference>
<dbReference type="InterPro" id="IPR006311">
    <property type="entry name" value="TAT_signal"/>
</dbReference>
<dbReference type="InterPro" id="IPR011707">
    <property type="entry name" value="Cu-oxidase-like_N"/>
</dbReference>
<dbReference type="CDD" id="cd13844">
    <property type="entry name" value="CuRO_1_BOD_CotA_like"/>
    <property type="match status" value="1"/>
</dbReference>
<feature type="domain" description="Plastocyanin-like" evidence="2">
    <location>
        <begin position="115"/>
        <end position="234"/>
    </location>
</feature>
<evidence type="ECO:0000259" key="2">
    <source>
        <dbReference type="Pfam" id="PF07732"/>
    </source>
</evidence>
<organism evidence="3 4">
    <name type="scientific">Frateuria aurantia (strain ATCC 33424 / DSM 6220 / KCTC 2777 / LMG 1558 / NBRC 3245 / NCIMB 13370)</name>
    <name type="common">Acetobacter aurantius</name>
    <dbReference type="NCBI Taxonomy" id="767434"/>
    <lineage>
        <taxon>Bacteria</taxon>
        <taxon>Pseudomonadati</taxon>
        <taxon>Pseudomonadota</taxon>
        <taxon>Gammaproteobacteria</taxon>
        <taxon>Lysobacterales</taxon>
        <taxon>Rhodanobacteraceae</taxon>
        <taxon>Frateuria</taxon>
    </lineage>
</organism>
<dbReference type="HOGENOM" id="CLU_009100_4_0_6"/>
<reference evidence="3" key="1">
    <citation type="submission" date="2012-02" db="EMBL/GenBank/DDBJ databases">
        <title>The complete genome of Frateuria aurantia DSM 6220.</title>
        <authorList>
            <consortium name="US DOE Joint Genome Institute (JGI-PGF)"/>
            <person name="Lucas S."/>
            <person name="Copeland A."/>
            <person name="Lapidus A."/>
            <person name="Glavina del Rio T."/>
            <person name="Dalin E."/>
            <person name="Tice H."/>
            <person name="Bruce D."/>
            <person name="Goodwin L."/>
            <person name="Pitluck S."/>
            <person name="Peters L."/>
            <person name="Ovchinnikova G."/>
            <person name="Teshima H."/>
            <person name="Kyrpides N."/>
            <person name="Mavromatis K."/>
            <person name="Ivanova N."/>
            <person name="Brettin T."/>
            <person name="Detter J.C."/>
            <person name="Han C."/>
            <person name="Larimer F."/>
            <person name="Land M."/>
            <person name="Hauser L."/>
            <person name="Markowitz V."/>
            <person name="Cheng J.-F."/>
            <person name="Hugenholtz P."/>
            <person name="Woyke T."/>
            <person name="Wu D."/>
            <person name="Brambilla E."/>
            <person name="Klenk H.-P."/>
            <person name="Eisen J.A."/>
        </authorList>
    </citation>
    <scope>NUCLEOTIDE SEQUENCE</scope>
    <source>
        <strain evidence="3">DSM 6220</strain>
    </source>
</reference>
<dbReference type="STRING" id="767434.Fraau_0525"/>
<evidence type="ECO:0000259" key="1">
    <source>
        <dbReference type="Pfam" id="PF07731"/>
    </source>
</evidence>
<evidence type="ECO:0000313" key="3">
    <source>
        <dbReference type="EMBL" id="AFC85007.1"/>
    </source>
</evidence>
<dbReference type="InterPro" id="IPR008972">
    <property type="entry name" value="Cupredoxin"/>
</dbReference>
<name>H8L4T4_FRAAD</name>
<dbReference type="GO" id="GO:0016491">
    <property type="term" value="F:oxidoreductase activity"/>
    <property type="evidence" value="ECO:0007669"/>
    <property type="project" value="InterPro"/>
</dbReference>
<dbReference type="CDD" id="cd13891">
    <property type="entry name" value="CuRO_3_CotA_like"/>
    <property type="match status" value="1"/>
</dbReference>
<dbReference type="AlphaFoldDB" id="H8L4T4"/>
<proteinExistence type="predicted"/>
<dbReference type="SUPFAM" id="SSF49503">
    <property type="entry name" value="Cupredoxins"/>
    <property type="match status" value="3"/>
</dbReference>
<accession>H8L4T4</accession>
<dbReference type="Gene3D" id="2.60.40.420">
    <property type="entry name" value="Cupredoxins - blue copper proteins"/>
    <property type="match status" value="3"/>
</dbReference>
<dbReference type="CDD" id="cd14448">
    <property type="entry name" value="CuRO_2_BOD_CotA_like"/>
    <property type="match status" value="1"/>
</dbReference>
<dbReference type="Pfam" id="PF07732">
    <property type="entry name" value="Cu-oxidase_3"/>
    <property type="match status" value="1"/>
</dbReference>
<dbReference type="KEGG" id="fau:Fraau_0525"/>
<dbReference type="InterPro" id="IPR045087">
    <property type="entry name" value="Cu-oxidase_fam"/>
</dbReference>
<dbReference type="Proteomes" id="UP000005234">
    <property type="component" value="Chromosome"/>
</dbReference>
<dbReference type="PROSITE" id="PS51318">
    <property type="entry name" value="TAT"/>
    <property type="match status" value="1"/>
</dbReference>
<feature type="domain" description="Plastocyanin-like" evidence="1">
    <location>
        <begin position="429"/>
        <end position="546"/>
    </location>
</feature>
<dbReference type="PANTHER" id="PTHR48267">
    <property type="entry name" value="CUPREDOXIN SUPERFAMILY PROTEIN"/>
    <property type="match status" value="1"/>
</dbReference>
<dbReference type="InterPro" id="IPR011706">
    <property type="entry name" value="Cu-oxidase_C"/>
</dbReference>
<protein>
    <submittedName>
        <fullName evidence="3">Putative multicopper oxidase</fullName>
    </submittedName>
</protein>